<keyword evidence="2" id="KW-1185">Reference proteome</keyword>
<gene>
    <name evidence="1" type="ORF">NG99_19740</name>
</gene>
<dbReference type="SUPFAM" id="SSF54001">
    <property type="entry name" value="Cysteine proteinases"/>
    <property type="match status" value="1"/>
</dbReference>
<dbReference type="EMBL" id="JRUQ01000056">
    <property type="protein sequence ID" value="KGT89243.1"/>
    <property type="molecule type" value="Genomic_DNA"/>
</dbReference>
<dbReference type="STRING" id="371042.NG99_19740"/>
<dbReference type="InterPro" id="IPR024453">
    <property type="entry name" value="Peptidase_C92"/>
</dbReference>
<dbReference type="PROSITE" id="PS51257">
    <property type="entry name" value="PROKAR_LIPOPROTEIN"/>
    <property type="match status" value="1"/>
</dbReference>
<comment type="caution">
    <text evidence="1">The sequence shown here is derived from an EMBL/GenBank/DDBJ whole genome shotgun (WGS) entry which is preliminary data.</text>
</comment>
<reference evidence="1 2" key="1">
    <citation type="submission" date="2014-10" db="EMBL/GenBank/DDBJ databases">
        <title>Genome sequence of Erwinia typographi M043b.</title>
        <authorList>
            <person name="Chan K.-G."/>
            <person name="Tan W.-S."/>
        </authorList>
    </citation>
    <scope>NUCLEOTIDE SEQUENCE [LARGE SCALE GENOMIC DNA]</scope>
    <source>
        <strain evidence="1 2">M043b</strain>
    </source>
</reference>
<dbReference type="AlphaFoldDB" id="A0A0A3ZUC4"/>
<dbReference type="Proteomes" id="UP000030351">
    <property type="component" value="Unassembled WGS sequence"/>
</dbReference>
<dbReference type="RefSeq" id="WP_034896750.1">
    <property type="nucleotide sequence ID" value="NZ_JRUQ01000056.1"/>
</dbReference>
<evidence type="ECO:0008006" key="3">
    <source>
        <dbReference type="Google" id="ProtNLM"/>
    </source>
</evidence>
<dbReference type="NCBIfam" id="NF008552">
    <property type="entry name" value="PRK11479.1"/>
    <property type="match status" value="1"/>
</dbReference>
<dbReference type="eggNOG" id="COG0791">
    <property type="taxonomic scope" value="Bacteria"/>
</dbReference>
<proteinExistence type="predicted"/>
<evidence type="ECO:0000313" key="1">
    <source>
        <dbReference type="EMBL" id="KGT89243.1"/>
    </source>
</evidence>
<accession>A0A0A3ZUC4</accession>
<dbReference type="Pfam" id="PF05708">
    <property type="entry name" value="Peptidase_C92"/>
    <property type="match status" value="1"/>
</dbReference>
<organism evidence="1 2">
    <name type="scientific">Erwinia typographi</name>
    <dbReference type="NCBI Taxonomy" id="371042"/>
    <lineage>
        <taxon>Bacteria</taxon>
        <taxon>Pseudomonadati</taxon>
        <taxon>Pseudomonadota</taxon>
        <taxon>Gammaproteobacteria</taxon>
        <taxon>Enterobacterales</taxon>
        <taxon>Erwiniaceae</taxon>
        <taxon>Erwinia</taxon>
    </lineage>
</organism>
<protein>
    <recommendedName>
        <fullName evidence="3">Lipoprotein</fullName>
    </recommendedName>
</protein>
<sequence>MKQVIVMLLALIAAGCSTDISTHSKPQIVVQSPRTSSAKSVKMIDISSLRAGDILLSSSTTLTSWGIRLFSFSGVSHASLYIGNHQVAEAVGGGVKIISLAEAIAESNNFLALRRNNLSEEQTQIVRDYALAQQGQKYNYKGIVMFAPFMITRRICELPLTNATFRDRCLTMLATVQLSSDVTVASDQPTFFCSEFVLSAFTAAGAPLFSGEAQWMSPGDLLHLRDGDVSAYRTPMKLSYVGHLKRWDLAEILSLRSPEVISATQPQQ</sequence>
<dbReference type="Gene3D" id="3.90.1720.10">
    <property type="entry name" value="endopeptidase domain like (from Nostoc punctiforme)"/>
    <property type="match status" value="1"/>
</dbReference>
<dbReference type="InterPro" id="IPR038765">
    <property type="entry name" value="Papain-like_cys_pep_sf"/>
</dbReference>
<evidence type="ECO:0000313" key="2">
    <source>
        <dbReference type="Proteomes" id="UP000030351"/>
    </source>
</evidence>
<name>A0A0A3ZUC4_9GAMM</name>